<keyword evidence="4 11" id="KW-0028">Amino-acid biosynthesis</keyword>
<dbReference type="GO" id="GO:0010181">
    <property type="term" value="F:FMN binding"/>
    <property type="evidence" value="ECO:0007669"/>
    <property type="project" value="TreeGrafter"/>
</dbReference>
<sequence>MSSSFGQAFRATTFGESHGGGVGVVVDGCPPRLALSLEAIQFDLDRRRPGQSRLVTQRQEADEVEILSGVFEGRTLGSPIAMLVRNTDARPHAYDHLKDVYRPSHADYTTEAKYGLRNWQGGGRSSARETIGRVAAGAVARQLLREVAGVEVLAWVSSVHEIDAEVDVDAVTLDDVEATPTRCPDPDAAARIEAAIEETRRAGDSLGGVVTCVARRVPVGLGDPVFDKLDATLGGAMLSLPAAKGVEIGSGFAGTRMTGLSHNDPFVPGPDGRPRTSSNRSGGIQGGISNGEDVVLRVAFKPTGTISSEQKTVDRDNNAVTLAAKGRHDPCVLPRAVPLVEAMTLLVLADHWLRQRTVDVLPPLEG</sequence>
<evidence type="ECO:0000256" key="13">
    <source>
        <dbReference type="SAM" id="MobiDB-lite"/>
    </source>
</evidence>
<keyword evidence="9 11" id="KW-0057">Aromatic amino acid biosynthesis</keyword>
<evidence type="ECO:0000256" key="4">
    <source>
        <dbReference type="ARBA" id="ARBA00022605"/>
    </source>
</evidence>
<keyword evidence="5 11" id="KW-0285">Flavoprotein</keyword>
<evidence type="ECO:0000256" key="12">
    <source>
        <dbReference type="RuleBase" id="RU000605"/>
    </source>
</evidence>
<dbReference type="InterPro" id="IPR035904">
    <property type="entry name" value="Chorismate_synth_AroC_sf"/>
</dbReference>
<organism evidence="14 15">
    <name type="scientific">Actinomarinicola tropica</name>
    <dbReference type="NCBI Taxonomy" id="2789776"/>
    <lineage>
        <taxon>Bacteria</taxon>
        <taxon>Bacillati</taxon>
        <taxon>Actinomycetota</taxon>
        <taxon>Acidimicrobiia</taxon>
        <taxon>Acidimicrobiales</taxon>
        <taxon>Iamiaceae</taxon>
        <taxon>Actinomarinicola</taxon>
    </lineage>
</organism>
<comment type="function">
    <text evidence="11">Catalyzes the anti-1,4-elimination of the C-3 phosphate and the C-6 proR hydrogen from 5-enolpyruvylshikimate-3-phosphate (EPSP) to yield chorismate, which is the branch point compound that serves as the starting substrate for the three terminal pathways of aromatic amino acid biosynthesis. This reaction introduces a second double bond into the aromatic ring system.</text>
</comment>
<feature type="binding site" evidence="11">
    <location>
        <begin position="301"/>
        <end position="305"/>
    </location>
    <ligand>
        <name>FMN</name>
        <dbReference type="ChEBI" id="CHEBI:58210"/>
    </ligand>
</feature>
<dbReference type="EC" id="4.2.3.5" evidence="3 11"/>
<dbReference type="FunFam" id="3.60.150.10:FF:000003">
    <property type="entry name" value="Chorismate synthase"/>
    <property type="match status" value="1"/>
</dbReference>
<comment type="similarity">
    <text evidence="2 11 12">Belongs to the chorismate synthase family.</text>
</comment>
<evidence type="ECO:0000256" key="10">
    <source>
        <dbReference type="ARBA" id="ARBA00023239"/>
    </source>
</evidence>
<feature type="binding site" evidence="11">
    <location>
        <position position="53"/>
    </location>
    <ligand>
        <name>NADP(+)</name>
        <dbReference type="ChEBI" id="CHEBI:58349"/>
    </ligand>
</feature>
<accession>A0A5Q2RNZ4</accession>
<evidence type="ECO:0000256" key="3">
    <source>
        <dbReference type="ARBA" id="ARBA00013036"/>
    </source>
</evidence>
<dbReference type="EMBL" id="CP045851">
    <property type="protein sequence ID" value="QGG96311.1"/>
    <property type="molecule type" value="Genomic_DNA"/>
</dbReference>
<dbReference type="NCBIfam" id="NF003793">
    <property type="entry name" value="PRK05382.1"/>
    <property type="match status" value="1"/>
</dbReference>
<keyword evidence="15" id="KW-1185">Reference proteome</keyword>
<dbReference type="RefSeq" id="WP_153760415.1">
    <property type="nucleotide sequence ID" value="NZ_CP045851.1"/>
</dbReference>
<evidence type="ECO:0000313" key="14">
    <source>
        <dbReference type="EMBL" id="QGG96311.1"/>
    </source>
</evidence>
<dbReference type="HAMAP" id="MF_00300">
    <property type="entry name" value="Chorismate_synth"/>
    <property type="match status" value="1"/>
</dbReference>
<dbReference type="PROSITE" id="PS00788">
    <property type="entry name" value="CHORISMATE_SYNTHASE_2"/>
    <property type="match status" value="1"/>
</dbReference>
<dbReference type="PROSITE" id="PS00787">
    <property type="entry name" value="CHORISMATE_SYNTHASE_1"/>
    <property type="match status" value="1"/>
</dbReference>
<evidence type="ECO:0000256" key="1">
    <source>
        <dbReference type="ARBA" id="ARBA00005044"/>
    </source>
</evidence>
<dbReference type="InterPro" id="IPR000453">
    <property type="entry name" value="Chorismate_synth"/>
</dbReference>
<dbReference type="PANTHER" id="PTHR21085">
    <property type="entry name" value="CHORISMATE SYNTHASE"/>
    <property type="match status" value="1"/>
</dbReference>
<dbReference type="GO" id="GO:0009073">
    <property type="term" value="P:aromatic amino acid family biosynthetic process"/>
    <property type="evidence" value="ECO:0007669"/>
    <property type="project" value="UniProtKB-KW"/>
</dbReference>
<dbReference type="GO" id="GO:0009423">
    <property type="term" value="P:chorismate biosynthetic process"/>
    <property type="evidence" value="ECO:0007669"/>
    <property type="project" value="UniProtKB-UniRule"/>
</dbReference>
<evidence type="ECO:0000256" key="6">
    <source>
        <dbReference type="ARBA" id="ARBA00022643"/>
    </source>
</evidence>
<dbReference type="GO" id="GO:0004107">
    <property type="term" value="F:chorismate synthase activity"/>
    <property type="evidence" value="ECO:0007669"/>
    <property type="project" value="UniProtKB-UniRule"/>
</dbReference>
<gene>
    <name evidence="11 14" type="primary">aroC</name>
    <name evidence="14" type="ORF">GH723_15065</name>
</gene>
<feature type="binding site" evidence="11">
    <location>
        <begin position="124"/>
        <end position="126"/>
    </location>
    <ligand>
        <name>FMN</name>
        <dbReference type="ChEBI" id="CHEBI:58210"/>
    </ligand>
</feature>
<dbReference type="NCBIfam" id="TIGR00033">
    <property type="entry name" value="aroC"/>
    <property type="match status" value="1"/>
</dbReference>
<proteinExistence type="inferred from homology"/>
<dbReference type="PROSITE" id="PS00789">
    <property type="entry name" value="CHORISMATE_SYNTHASE_3"/>
    <property type="match status" value="1"/>
</dbReference>
<comment type="pathway">
    <text evidence="1 11 12">Metabolic intermediate biosynthesis; chorismate biosynthesis; chorismate from D-erythrose 4-phosphate and phosphoenolpyruvate: step 7/7.</text>
</comment>
<evidence type="ECO:0000256" key="2">
    <source>
        <dbReference type="ARBA" id="ARBA00008014"/>
    </source>
</evidence>
<feature type="binding site" evidence="11">
    <location>
        <position position="47"/>
    </location>
    <ligand>
        <name>NADP(+)</name>
        <dbReference type="ChEBI" id="CHEBI:58349"/>
    </ligand>
</feature>
<reference evidence="14 15" key="1">
    <citation type="submission" date="2019-11" db="EMBL/GenBank/DDBJ databases">
        <authorList>
            <person name="He Y."/>
        </authorList>
    </citation>
    <scope>NUCLEOTIDE SEQUENCE [LARGE SCALE GENOMIC DNA]</scope>
    <source>
        <strain evidence="14 15">SCSIO 58843</strain>
    </source>
</reference>
<evidence type="ECO:0000256" key="9">
    <source>
        <dbReference type="ARBA" id="ARBA00023141"/>
    </source>
</evidence>
<dbReference type="InterPro" id="IPR020541">
    <property type="entry name" value="Chorismate_synthase_CS"/>
</dbReference>
<evidence type="ECO:0000313" key="15">
    <source>
        <dbReference type="Proteomes" id="UP000334019"/>
    </source>
</evidence>
<feature type="region of interest" description="Disordered" evidence="13">
    <location>
        <begin position="262"/>
        <end position="288"/>
    </location>
</feature>
<dbReference type="GO" id="GO:0005829">
    <property type="term" value="C:cytosol"/>
    <property type="evidence" value="ECO:0007669"/>
    <property type="project" value="TreeGrafter"/>
</dbReference>
<comment type="caution">
    <text evidence="11">Lacks conserved residue(s) required for the propagation of feature annotation.</text>
</comment>
<dbReference type="Pfam" id="PF01264">
    <property type="entry name" value="Chorismate_synt"/>
    <property type="match status" value="1"/>
</dbReference>
<comment type="cofactor">
    <cofactor evidence="11 12">
        <name>FMNH2</name>
        <dbReference type="ChEBI" id="CHEBI:57618"/>
    </cofactor>
    <text evidence="11 12">Reduced FMN (FMNH(2)).</text>
</comment>
<dbReference type="AlphaFoldDB" id="A0A5Q2RNZ4"/>
<dbReference type="KEGG" id="atq:GH723_15065"/>
<name>A0A5Q2RNZ4_9ACTN</name>
<evidence type="ECO:0000256" key="11">
    <source>
        <dbReference type="HAMAP-Rule" id="MF_00300"/>
    </source>
</evidence>
<dbReference type="PANTHER" id="PTHR21085:SF0">
    <property type="entry name" value="CHORISMATE SYNTHASE"/>
    <property type="match status" value="1"/>
</dbReference>
<dbReference type="SUPFAM" id="SSF103263">
    <property type="entry name" value="Chorismate synthase, AroC"/>
    <property type="match status" value="1"/>
</dbReference>
<evidence type="ECO:0000256" key="8">
    <source>
        <dbReference type="ARBA" id="ARBA00022857"/>
    </source>
</evidence>
<dbReference type="GO" id="GO:0008652">
    <property type="term" value="P:amino acid biosynthetic process"/>
    <property type="evidence" value="ECO:0007669"/>
    <property type="project" value="UniProtKB-KW"/>
</dbReference>
<dbReference type="CDD" id="cd07304">
    <property type="entry name" value="Chorismate_synthase"/>
    <property type="match status" value="1"/>
</dbReference>
<dbReference type="Gene3D" id="3.60.150.10">
    <property type="entry name" value="Chorismate synthase AroC"/>
    <property type="match status" value="1"/>
</dbReference>
<protein>
    <recommendedName>
        <fullName evidence="3 11">Chorismate synthase</fullName>
        <shortName evidence="11">CS</shortName>
        <ecNumber evidence="3 11">4.2.3.5</ecNumber>
    </recommendedName>
    <alternativeName>
        <fullName evidence="11">5-enolpyruvylshikimate-3-phosphate phospholyase</fullName>
    </alternativeName>
</protein>
<comment type="catalytic activity">
    <reaction evidence="11 12">
        <text>5-O-(1-carboxyvinyl)-3-phosphoshikimate = chorismate + phosphate</text>
        <dbReference type="Rhea" id="RHEA:21020"/>
        <dbReference type="ChEBI" id="CHEBI:29748"/>
        <dbReference type="ChEBI" id="CHEBI:43474"/>
        <dbReference type="ChEBI" id="CHEBI:57701"/>
        <dbReference type="EC" id="4.2.3.5"/>
    </reaction>
</comment>
<evidence type="ECO:0000256" key="5">
    <source>
        <dbReference type="ARBA" id="ARBA00022630"/>
    </source>
</evidence>
<comment type="subunit">
    <text evidence="11">Homotetramer.</text>
</comment>
<keyword evidence="8 11" id="KW-0521">NADP</keyword>
<keyword evidence="6 11" id="KW-0288">FMN</keyword>
<keyword evidence="7 11" id="KW-0274">FAD</keyword>
<dbReference type="Proteomes" id="UP000334019">
    <property type="component" value="Chromosome"/>
</dbReference>
<feature type="binding site" evidence="11">
    <location>
        <position position="327"/>
    </location>
    <ligand>
        <name>FMN</name>
        <dbReference type="ChEBI" id="CHEBI:58210"/>
    </ligand>
</feature>
<keyword evidence="10 11" id="KW-0456">Lyase</keyword>
<dbReference type="UniPathway" id="UPA00053">
    <property type="reaction ID" value="UER00090"/>
</dbReference>
<evidence type="ECO:0000256" key="7">
    <source>
        <dbReference type="ARBA" id="ARBA00022827"/>
    </source>
</evidence>
<feature type="binding site" evidence="11">
    <location>
        <position position="286"/>
    </location>
    <ligand>
        <name>FMN</name>
        <dbReference type="ChEBI" id="CHEBI:58210"/>
    </ligand>
</feature>
<dbReference type="PIRSF" id="PIRSF001456">
    <property type="entry name" value="Chorismate_synth"/>
    <property type="match status" value="1"/>
</dbReference>